<dbReference type="AlphaFoldDB" id="A0A0D7W2L8"/>
<dbReference type="PATRIC" id="fig|1382798.3.peg.722"/>
<feature type="transmembrane region" description="Helical" evidence="1">
    <location>
        <begin position="68"/>
        <end position="87"/>
    </location>
</feature>
<evidence type="ECO:0000313" key="3">
    <source>
        <dbReference type="EMBL" id="KJD32259.1"/>
    </source>
</evidence>
<proteinExistence type="predicted"/>
<organism evidence="2 4">
    <name type="scientific">Neotamlana nanhaiensis</name>
    <dbReference type="NCBI Taxonomy" id="1382798"/>
    <lineage>
        <taxon>Bacteria</taxon>
        <taxon>Pseudomonadati</taxon>
        <taxon>Bacteroidota</taxon>
        <taxon>Flavobacteriia</taxon>
        <taxon>Flavobacteriales</taxon>
        <taxon>Flavobacteriaceae</taxon>
        <taxon>Neotamlana</taxon>
    </lineage>
</organism>
<sequence length="110" mass="12377">MITIALFLNFLAFYVLYNTTKRVVITPHLGFEKHIQQNIKSSKIIGLMLLLIALVFNVISFGLGVGTLFFFIVLMTFGSLVILLAPLKLINTKTLVLFFIATLILELLFV</sequence>
<gene>
    <name evidence="2" type="ORF">PK35_10825</name>
    <name evidence="3" type="ORF">PK35_11710</name>
</gene>
<feature type="transmembrane region" description="Helical" evidence="1">
    <location>
        <begin position="6"/>
        <end position="24"/>
    </location>
</feature>
<keyword evidence="1" id="KW-0472">Membrane</keyword>
<evidence type="ECO:0000256" key="1">
    <source>
        <dbReference type="SAM" id="Phobius"/>
    </source>
</evidence>
<keyword evidence="1" id="KW-0812">Transmembrane</keyword>
<evidence type="ECO:0000313" key="4">
    <source>
        <dbReference type="Proteomes" id="UP000032361"/>
    </source>
</evidence>
<dbReference type="RefSeq" id="WP_044626740.1">
    <property type="nucleotide sequence ID" value="NZ_JTDV01000010.1"/>
</dbReference>
<accession>A0A0D7W2L8</accession>
<evidence type="ECO:0008006" key="5">
    <source>
        <dbReference type="Google" id="ProtNLM"/>
    </source>
</evidence>
<keyword evidence="4" id="KW-1185">Reference proteome</keyword>
<keyword evidence="1" id="KW-1133">Transmembrane helix</keyword>
<feature type="transmembrane region" description="Helical" evidence="1">
    <location>
        <begin position="44"/>
        <end position="62"/>
    </location>
</feature>
<dbReference type="Proteomes" id="UP000032361">
    <property type="component" value="Unassembled WGS sequence"/>
</dbReference>
<dbReference type="EMBL" id="JTDV01000010">
    <property type="protein sequence ID" value="KJD32259.1"/>
    <property type="molecule type" value="Genomic_DNA"/>
</dbReference>
<reference evidence="2 4" key="1">
    <citation type="journal article" date="2015" name="Antonie Van Leeuwenhoek">
        <title>Tamlana nanhaiensis sp. nov., isolated from surface seawater collected from the South China Sea.</title>
        <authorList>
            <person name="Liu X."/>
            <person name="Lai Q."/>
            <person name="Du Y."/>
            <person name="Li G."/>
            <person name="Sun F."/>
            <person name="Shao Z."/>
        </authorList>
    </citation>
    <scope>NUCLEOTIDE SEQUENCE [LARGE SCALE GENOMIC DNA]</scope>
    <source>
        <strain evidence="2 4">FHC16</strain>
    </source>
</reference>
<evidence type="ECO:0000313" key="2">
    <source>
        <dbReference type="EMBL" id="KJD32097.1"/>
    </source>
</evidence>
<protein>
    <recommendedName>
        <fullName evidence="5">DUF3325 domain-containing protein</fullName>
    </recommendedName>
</protein>
<dbReference type="OrthoDB" id="839906at2"/>
<comment type="caution">
    <text evidence="2">The sequence shown here is derived from an EMBL/GenBank/DDBJ whole genome shotgun (WGS) entry which is preliminary data.</text>
</comment>
<dbReference type="STRING" id="1382798.PK35_10825"/>
<name>A0A0D7W2L8_9FLAO</name>
<dbReference type="EMBL" id="JTDV01000010">
    <property type="protein sequence ID" value="KJD32097.1"/>
    <property type="molecule type" value="Genomic_DNA"/>
</dbReference>